<proteinExistence type="predicted"/>
<accession>A0A0F9DL86</accession>
<feature type="non-terminal residue" evidence="1">
    <location>
        <position position="45"/>
    </location>
</feature>
<protein>
    <submittedName>
        <fullName evidence="1">Uncharacterized protein</fullName>
    </submittedName>
</protein>
<name>A0A0F9DL86_9ZZZZ</name>
<dbReference type="EMBL" id="LAZR01028499">
    <property type="protein sequence ID" value="KKL62409.1"/>
    <property type="molecule type" value="Genomic_DNA"/>
</dbReference>
<sequence>MMTEQQIADHLQFLLDQSADARKDEDWEEEMLGNRAVSFEEAGVL</sequence>
<gene>
    <name evidence="1" type="ORF">LCGC14_2185550</name>
</gene>
<comment type="caution">
    <text evidence="1">The sequence shown here is derived from an EMBL/GenBank/DDBJ whole genome shotgun (WGS) entry which is preliminary data.</text>
</comment>
<evidence type="ECO:0000313" key="1">
    <source>
        <dbReference type="EMBL" id="KKL62409.1"/>
    </source>
</evidence>
<dbReference type="AlphaFoldDB" id="A0A0F9DL86"/>
<reference evidence="1" key="1">
    <citation type="journal article" date="2015" name="Nature">
        <title>Complex archaea that bridge the gap between prokaryotes and eukaryotes.</title>
        <authorList>
            <person name="Spang A."/>
            <person name="Saw J.H."/>
            <person name="Jorgensen S.L."/>
            <person name="Zaremba-Niedzwiedzka K."/>
            <person name="Martijn J."/>
            <person name="Lind A.E."/>
            <person name="van Eijk R."/>
            <person name="Schleper C."/>
            <person name="Guy L."/>
            <person name="Ettema T.J."/>
        </authorList>
    </citation>
    <scope>NUCLEOTIDE SEQUENCE</scope>
</reference>
<organism evidence="1">
    <name type="scientific">marine sediment metagenome</name>
    <dbReference type="NCBI Taxonomy" id="412755"/>
    <lineage>
        <taxon>unclassified sequences</taxon>
        <taxon>metagenomes</taxon>
        <taxon>ecological metagenomes</taxon>
    </lineage>
</organism>